<dbReference type="InterPro" id="IPR002942">
    <property type="entry name" value="S4_RNA-bd"/>
</dbReference>
<dbReference type="Gene3D" id="3.10.290.10">
    <property type="entry name" value="RNA-binding S4 domain"/>
    <property type="match status" value="1"/>
</dbReference>
<gene>
    <name evidence="3" type="ORF">SAMN02745168_1367</name>
</gene>
<evidence type="ECO:0000313" key="3">
    <source>
        <dbReference type="EMBL" id="SMC54070.1"/>
    </source>
</evidence>
<dbReference type="PROSITE" id="PS50889">
    <property type="entry name" value="S4"/>
    <property type="match status" value="1"/>
</dbReference>
<dbReference type="RefSeq" id="WP_084233986.1">
    <property type="nucleotide sequence ID" value="NZ_FWXW01000003.1"/>
</dbReference>
<dbReference type="InterPro" id="IPR012677">
    <property type="entry name" value="Nucleotide-bd_a/b_plait_sf"/>
</dbReference>
<dbReference type="Pfam" id="PF17774">
    <property type="entry name" value="YlmH_RBD"/>
    <property type="match status" value="1"/>
</dbReference>
<name>A0A1W2A0A4_9FIRM</name>
<dbReference type="Pfam" id="PF01479">
    <property type="entry name" value="S4"/>
    <property type="match status" value="1"/>
</dbReference>
<dbReference type="AlphaFoldDB" id="A0A1W2A0A4"/>
<dbReference type="EMBL" id="FWXW01000003">
    <property type="protein sequence ID" value="SMC54070.1"/>
    <property type="molecule type" value="Genomic_DNA"/>
</dbReference>
<dbReference type="CDD" id="cd00165">
    <property type="entry name" value="S4"/>
    <property type="match status" value="1"/>
</dbReference>
<proteinExistence type="predicted"/>
<dbReference type="InterPro" id="IPR036986">
    <property type="entry name" value="S4_RNA-bd_sf"/>
</dbReference>
<dbReference type="OrthoDB" id="9812787at2"/>
<dbReference type="Gene3D" id="3.30.70.330">
    <property type="match status" value="1"/>
</dbReference>
<feature type="domain" description="RNA-binding S4" evidence="2">
    <location>
        <begin position="191"/>
        <end position="251"/>
    </location>
</feature>
<evidence type="ECO:0000313" key="4">
    <source>
        <dbReference type="Proteomes" id="UP000192790"/>
    </source>
</evidence>
<dbReference type="STRING" id="1122930.SAMN02745168_1367"/>
<evidence type="ECO:0000256" key="1">
    <source>
        <dbReference type="PROSITE-ProRule" id="PRU00182"/>
    </source>
</evidence>
<dbReference type="SMART" id="SM00363">
    <property type="entry name" value="S4"/>
    <property type="match status" value="1"/>
</dbReference>
<dbReference type="Gene3D" id="3.30.1370.160">
    <property type="match status" value="1"/>
</dbReference>
<dbReference type="GO" id="GO:0003723">
    <property type="term" value="F:RNA binding"/>
    <property type="evidence" value="ECO:0007669"/>
    <property type="project" value="UniProtKB-KW"/>
</dbReference>
<keyword evidence="1" id="KW-0694">RNA-binding</keyword>
<evidence type="ECO:0000259" key="2">
    <source>
        <dbReference type="SMART" id="SM00363"/>
    </source>
</evidence>
<reference evidence="3 4" key="1">
    <citation type="submission" date="2017-04" db="EMBL/GenBank/DDBJ databases">
        <authorList>
            <person name="Afonso C.L."/>
            <person name="Miller P.J."/>
            <person name="Scott M.A."/>
            <person name="Spackman E."/>
            <person name="Goraichik I."/>
            <person name="Dimitrov K.M."/>
            <person name="Suarez D.L."/>
            <person name="Swayne D.E."/>
        </authorList>
    </citation>
    <scope>NUCLEOTIDE SEQUENCE [LARGE SCALE GENOMIC DNA]</scope>
    <source>
        <strain evidence="3 4">DSM 12816</strain>
    </source>
</reference>
<keyword evidence="4" id="KW-1185">Reference proteome</keyword>
<dbReference type="InterPro" id="IPR040591">
    <property type="entry name" value="RqcP2_RBD"/>
</dbReference>
<dbReference type="SUPFAM" id="SSF55174">
    <property type="entry name" value="Alpha-L RNA-binding motif"/>
    <property type="match status" value="1"/>
</dbReference>
<dbReference type="Proteomes" id="UP000192790">
    <property type="component" value="Unassembled WGS sequence"/>
</dbReference>
<sequence length="267" mass="29608">MTDKGKLLDRFARDGEERILLGRVLDRMETSRRRNILSSTGFLNPREQEVSARLLEAAGDGENIVFFGGYEQAERKILLFLPDYMTAEEIQEEDAGPLQGLRAEFAPENRLTHRDFLGSLMGLGVRRDCIGDLLVSEDGCDFPVLREVADWILSGMEKAGRAELRLAPVSLKDLRIPEGKTRLFRDTVAALRLDSVAAAGFSLSRSAAADLVAAGRAQVNWQDCQKPDRLLREGDAVTVRGLGKIVLEHVGGATRKGRISVEIKRYL</sequence>
<protein>
    <submittedName>
        <fullName evidence="3">RNA-binding protein YlmH, contains S4-like domain</fullName>
    </submittedName>
</protein>
<organism evidence="3 4">
    <name type="scientific">Papillibacter cinnamivorans DSM 12816</name>
    <dbReference type="NCBI Taxonomy" id="1122930"/>
    <lineage>
        <taxon>Bacteria</taxon>
        <taxon>Bacillati</taxon>
        <taxon>Bacillota</taxon>
        <taxon>Clostridia</taxon>
        <taxon>Eubacteriales</taxon>
        <taxon>Oscillospiraceae</taxon>
        <taxon>Papillibacter</taxon>
    </lineage>
</organism>
<accession>A0A1W2A0A4</accession>